<keyword evidence="2 4" id="KW-0238">DNA-binding</keyword>
<dbReference type="GO" id="GO:0003700">
    <property type="term" value="F:DNA-binding transcription factor activity"/>
    <property type="evidence" value="ECO:0007669"/>
    <property type="project" value="TreeGrafter"/>
</dbReference>
<dbReference type="KEGG" id="afs:AFR_22980"/>
<reference evidence="6 7" key="1">
    <citation type="journal article" date="2014" name="J. Biotechnol.">
        <title>Complete genome sequence of the actinobacterium Actinoplanes friuliensis HAG 010964, producer of the lipopeptide antibiotic friulimycin.</title>
        <authorList>
            <person name="Ruckert C."/>
            <person name="Szczepanowski R."/>
            <person name="Albersmeier A."/>
            <person name="Goesmann A."/>
            <person name="Fischer N."/>
            <person name="Steinkamper A."/>
            <person name="Puhler A."/>
            <person name="Biener R."/>
            <person name="Schwartz D."/>
            <person name="Kalinowski J."/>
        </authorList>
    </citation>
    <scope>NUCLEOTIDE SEQUENCE [LARGE SCALE GENOMIC DNA]</scope>
    <source>
        <strain evidence="6 7">DSM 7358</strain>
    </source>
</reference>
<dbReference type="InterPro" id="IPR001647">
    <property type="entry name" value="HTH_TetR"/>
</dbReference>
<dbReference type="Pfam" id="PF00440">
    <property type="entry name" value="TetR_N"/>
    <property type="match status" value="1"/>
</dbReference>
<dbReference type="HOGENOM" id="CLU_069356_29_2_11"/>
<dbReference type="InterPro" id="IPR023772">
    <property type="entry name" value="DNA-bd_HTH_TetR-type_CS"/>
</dbReference>
<dbReference type="PANTHER" id="PTHR30055">
    <property type="entry name" value="HTH-TYPE TRANSCRIPTIONAL REGULATOR RUTR"/>
    <property type="match status" value="1"/>
</dbReference>
<feature type="domain" description="HTH tetR-type" evidence="5">
    <location>
        <begin position="11"/>
        <end position="71"/>
    </location>
</feature>
<proteinExistence type="predicted"/>
<evidence type="ECO:0000256" key="2">
    <source>
        <dbReference type="ARBA" id="ARBA00023125"/>
    </source>
</evidence>
<dbReference type="PRINTS" id="PR00455">
    <property type="entry name" value="HTHTETR"/>
</dbReference>
<evidence type="ECO:0000313" key="7">
    <source>
        <dbReference type="Proteomes" id="UP000017746"/>
    </source>
</evidence>
<evidence type="ECO:0000256" key="1">
    <source>
        <dbReference type="ARBA" id="ARBA00023015"/>
    </source>
</evidence>
<dbReference type="PATRIC" id="fig|1246995.3.peg.4657"/>
<protein>
    <submittedName>
        <fullName evidence="6">TetR family transcriptional regulator</fullName>
    </submittedName>
</protein>
<dbReference type="InterPro" id="IPR009057">
    <property type="entry name" value="Homeodomain-like_sf"/>
</dbReference>
<feature type="DNA-binding region" description="H-T-H motif" evidence="4">
    <location>
        <begin position="34"/>
        <end position="53"/>
    </location>
</feature>
<dbReference type="SUPFAM" id="SSF46689">
    <property type="entry name" value="Homeodomain-like"/>
    <property type="match status" value="1"/>
</dbReference>
<dbReference type="RefSeq" id="WP_023363377.1">
    <property type="nucleotide sequence ID" value="NC_022657.1"/>
</dbReference>
<accession>U5W4K4</accession>
<dbReference type="InterPro" id="IPR050109">
    <property type="entry name" value="HTH-type_TetR-like_transc_reg"/>
</dbReference>
<dbReference type="EMBL" id="CP006272">
    <property type="protein sequence ID" value="AGZ42866.1"/>
    <property type="molecule type" value="Genomic_DNA"/>
</dbReference>
<dbReference type="PROSITE" id="PS01081">
    <property type="entry name" value="HTH_TETR_1"/>
    <property type="match status" value="1"/>
</dbReference>
<organism evidence="6 7">
    <name type="scientific">Actinoplanes friuliensis DSM 7358</name>
    <dbReference type="NCBI Taxonomy" id="1246995"/>
    <lineage>
        <taxon>Bacteria</taxon>
        <taxon>Bacillati</taxon>
        <taxon>Actinomycetota</taxon>
        <taxon>Actinomycetes</taxon>
        <taxon>Micromonosporales</taxon>
        <taxon>Micromonosporaceae</taxon>
        <taxon>Actinoplanes</taxon>
    </lineage>
</organism>
<evidence type="ECO:0000259" key="5">
    <source>
        <dbReference type="PROSITE" id="PS50977"/>
    </source>
</evidence>
<keyword evidence="1" id="KW-0805">Transcription regulation</keyword>
<dbReference type="PROSITE" id="PS50977">
    <property type="entry name" value="HTH_TETR_2"/>
    <property type="match status" value="1"/>
</dbReference>
<name>U5W4K4_9ACTN</name>
<keyword evidence="7" id="KW-1185">Reference proteome</keyword>
<evidence type="ECO:0000256" key="4">
    <source>
        <dbReference type="PROSITE-ProRule" id="PRU00335"/>
    </source>
</evidence>
<dbReference type="eggNOG" id="COG1309">
    <property type="taxonomic scope" value="Bacteria"/>
</dbReference>
<dbReference type="STRING" id="1246995.AFR_22980"/>
<evidence type="ECO:0000313" key="6">
    <source>
        <dbReference type="EMBL" id="AGZ42866.1"/>
    </source>
</evidence>
<gene>
    <name evidence="6" type="ORF">AFR_22980</name>
</gene>
<dbReference type="OrthoDB" id="5242520at2"/>
<sequence>MARSVNERDHAARRDAIISAAYRLIATKGYQQMTVQDLLDDLTISKGAFYHYFDSKPALLDAFIDRVITAYESQLVPVASDGGQPPLERLRGSLVVMCGARICDRAFLAALRVLHSDDNAVVMQRSRVAGIRRFGPLLAPILAEGAAAGVFRVDRPEAVAAALVTLVQDLVDAAGRLLLDRADWPAVDAVVSVYTEIVERTLGLPPGSVELLDRRLLEQWVEEHHGSE</sequence>
<keyword evidence="3" id="KW-0804">Transcription</keyword>
<dbReference type="GO" id="GO:0000976">
    <property type="term" value="F:transcription cis-regulatory region binding"/>
    <property type="evidence" value="ECO:0007669"/>
    <property type="project" value="TreeGrafter"/>
</dbReference>
<dbReference type="PANTHER" id="PTHR30055:SF234">
    <property type="entry name" value="HTH-TYPE TRANSCRIPTIONAL REGULATOR BETI"/>
    <property type="match status" value="1"/>
</dbReference>
<dbReference type="Gene3D" id="1.10.357.10">
    <property type="entry name" value="Tetracycline Repressor, domain 2"/>
    <property type="match status" value="1"/>
</dbReference>
<dbReference type="Proteomes" id="UP000017746">
    <property type="component" value="Chromosome"/>
</dbReference>
<evidence type="ECO:0000256" key="3">
    <source>
        <dbReference type="ARBA" id="ARBA00023163"/>
    </source>
</evidence>
<dbReference type="AlphaFoldDB" id="U5W4K4"/>